<evidence type="ECO:0000256" key="1">
    <source>
        <dbReference type="ARBA" id="ARBA00009875"/>
    </source>
</evidence>
<dbReference type="InterPro" id="IPR018065">
    <property type="entry name" value="Ribosomal_eL34_CS"/>
</dbReference>
<dbReference type="PROSITE" id="PS01145">
    <property type="entry name" value="RIBOSOMAL_L34E"/>
    <property type="match status" value="1"/>
</dbReference>
<reference evidence="5" key="2">
    <citation type="submission" date="2020-03" db="EMBL/GenBank/DDBJ databases">
        <title>Complete Genome Sequences of Extremely Thermoacidophilic, Metal-Mobilizing Type-Strain Members of the Archaeal Family Sulfolobaceae: Acidianus brierleyi DSM-1651T, Acidianus sulfidivorans DSM-18786T, Metallosphaera hakonensis DSM-7519T, and Metallosphaera prunae DSM-10039T.</title>
        <authorList>
            <person name="Counts J.A."/>
            <person name="Kelly R.M."/>
        </authorList>
    </citation>
    <scope>NUCLEOTIDE SEQUENCE [LARGE SCALE GENOMIC DNA]</scope>
    <source>
        <strain evidence="5">HO1-1</strain>
    </source>
</reference>
<evidence type="ECO:0000256" key="3">
    <source>
        <dbReference type="ARBA" id="ARBA00023274"/>
    </source>
</evidence>
<dbReference type="Proteomes" id="UP000247586">
    <property type="component" value="Chromosome"/>
</dbReference>
<dbReference type="KEGG" id="mhk:DFR87_06385"/>
<accession>A0A2U9ITJ8</accession>
<keyword evidence="5" id="KW-1185">Reference proteome</keyword>
<dbReference type="GO" id="GO:0005840">
    <property type="term" value="C:ribosome"/>
    <property type="evidence" value="ECO:0007669"/>
    <property type="project" value="UniProtKB-KW"/>
</dbReference>
<comment type="similarity">
    <text evidence="1">Belongs to the eukaryotic ribosomal protein eL34 family.</text>
</comment>
<reference evidence="4 5" key="1">
    <citation type="submission" date="2018-05" db="EMBL/GenBank/DDBJ databases">
        <title>Complete Genome Sequences of Extremely Thermoacidophilic, Metal-Mobilizing Type-Strain Members of the Archaeal Family Sulfolobaceae: Acidianus brierleyi DSM-1651T, Acidianus sulfidivorans DSM-18786T, Metallosphaera hakonensis DSM-7519T, and Metallosphaera prunae DSM-10039T.</title>
        <authorList>
            <person name="Counts J.A."/>
            <person name="Kelly R.M."/>
        </authorList>
    </citation>
    <scope>NUCLEOTIDE SEQUENCE [LARGE SCALE GENOMIC DNA]</scope>
    <source>
        <strain evidence="4 5">HO1-1</strain>
    </source>
</reference>
<dbReference type="OrthoDB" id="43096at2157"/>
<reference evidence="5" key="3">
    <citation type="submission" date="2020-03" db="EMBL/GenBank/DDBJ databases">
        <title>Sequencing and Assembly of Multiple Reported Metal-Biooxidizing Members of the Extremely Thermoacidophilic Archaeal Family Sulfolobaceae.</title>
        <authorList>
            <person name="Counts J.A."/>
            <person name="Kelly R.M."/>
        </authorList>
    </citation>
    <scope>NUCLEOTIDE SEQUENCE [LARGE SCALE GENOMIC DNA]</scope>
    <source>
        <strain evidence="5">HO1-1</strain>
    </source>
</reference>
<dbReference type="STRING" id="1293036.GCA_001315825_01932"/>
<evidence type="ECO:0000313" key="5">
    <source>
        <dbReference type="Proteomes" id="UP000247586"/>
    </source>
</evidence>
<dbReference type="AlphaFoldDB" id="A0A2U9ITJ8"/>
<organism evidence="4 5">
    <name type="scientific">Metallosphaera hakonensis JCM 8857 = DSM 7519</name>
    <dbReference type="NCBI Taxonomy" id="1293036"/>
    <lineage>
        <taxon>Archaea</taxon>
        <taxon>Thermoproteota</taxon>
        <taxon>Thermoprotei</taxon>
        <taxon>Sulfolobales</taxon>
        <taxon>Sulfolobaceae</taxon>
        <taxon>Metallosphaera</taxon>
    </lineage>
</organism>
<dbReference type="EMBL" id="CP029287">
    <property type="protein sequence ID" value="AWR99390.1"/>
    <property type="molecule type" value="Genomic_DNA"/>
</dbReference>
<dbReference type="GO" id="GO:0006412">
    <property type="term" value="P:translation"/>
    <property type="evidence" value="ECO:0007669"/>
    <property type="project" value="InterPro"/>
</dbReference>
<evidence type="ECO:0000256" key="2">
    <source>
        <dbReference type="ARBA" id="ARBA00022980"/>
    </source>
</evidence>
<sequence length="75" mass="8513">MKPFQRTNSVRVVYRKTPSGSSRALVRRRKSNKSTCAICKKPLRGSVGSKQRIYGGYICHRCLQHLIKSTMRGTS</sequence>
<dbReference type="RefSeq" id="WP_110369158.1">
    <property type="nucleotide sequence ID" value="NZ_BBBA01000012.1"/>
</dbReference>
<dbReference type="GO" id="GO:1990904">
    <property type="term" value="C:ribonucleoprotein complex"/>
    <property type="evidence" value="ECO:0007669"/>
    <property type="project" value="UniProtKB-KW"/>
</dbReference>
<keyword evidence="3" id="KW-0687">Ribonucleoprotein</keyword>
<proteinExistence type="inferred from homology"/>
<protein>
    <submittedName>
        <fullName evidence="4">50S ribosomal protein L34e</fullName>
    </submittedName>
</protein>
<dbReference type="InterPro" id="IPR008195">
    <property type="entry name" value="Ribosomal_eL34"/>
</dbReference>
<dbReference type="GeneID" id="36834953"/>
<evidence type="ECO:0000313" key="4">
    <source>
        <dbReference type="EMBL" id="AWR99390.1"/>
    </source>
</evidence>
<name>A0A2U9ITJ8_9CREN</name>
<dbReference type="Pfam" id="PF01199">
    <property type="entry name" value="Ribosomal_L34e"/>
    <property type="match status" value="1"/>
</dbReference>
<dbReference type="GO" id="GO:0003735">
    <property type="term" value="F:structural constituent of ribosome"/>
    <property type="evidence" value="ECO:0007669"/>
    <property type="project" value="InterPro"/>
</dbReference>
<keyword evidence="2 4" id="KW-0689">Ribosomal protein</keyword>
<gene>
    <name evidence="4" type="ORF">DFR87_06385</name>
</gene>